<dbReference type="OrthoDB" id="671439at2759"/>
<protein>
    <submittedName>
        <fullName evidence="2">SGNH hydrolase</fullName>
    </submittedName>
</protein>
<feature type="domain" description="SGNH hydrolase-type esterase" evidence="1">
    <location>
        <begin position="10"/>
        <end position="207"/>
    </location>
</feature>
<dbReference type="Pfam" id="PF13472">
    <property type="entry name" value="Lipase_GDSL_2"/>
    <property type="match status" value="1"/>
</dbReference>
<sequence>MNATQDCIVLLGDSLTHLAFEPGGFALRLTEEYARKLHVINLGLSGYNSEWAVPVFEQYLPKKGVQQDVPKMQLLVIWLGANDAIVPQPHYIHSVSLSALASNLRKLISMVKSPDSPYYAPWTRVVLMTPPPVDTYQRAEDARAQGLGLDRDFDKTRRYAEAIKEVGDADGIPVVDLWTRLWQGAGRDEHAMSKFLTDGLHLNADGYFIVYDELMKVIADKYPEILTEKLKTVFPTWDELGTATDPLALLQKRDILAA</sequence>
<proteinExistence type="predicted"/>
<dbReference type="GO" id="GO:0016787">
    <property type="term" value="F:hydrolase activity"/>
    <property type="evidence" value="ECO:0007669"/>
    <property type="project" value="UniProtKB-KW"/>
</dbReference>
<dbReference type="InterPro" id="IPR045136">
    <property type="entry name" value="Iah1-like"/>
</dbReference>
<organism evidence="2 3">
    <name type="scientific">Heliocybe sulcata</name>
    <dbReference type="NCBI Taxonomy" id="5364"/>
    <lineage>
        <taxon>Eukaryota</taxon>
        <taxon>Fungi</taxon>
        <taxon>Dikarya</taxon>
        <taxon>Basidiomycota</taxon>
        <taxon>Agaricomycotina</taxon>
        <taxon>Agaricomycetes</taxon>
        <taxon>Gloeophyllales</taxon>
        <taxon>Gloeophyllaceae</taxon>
        <taxon>Heliocybe</taxon>
    </lineage>
</organism>
<dbReference type="STRING" id="5364.A0A5C3NAZ1"/>
<dbReference type="AlphaFoldDB" id="A0A5C3NAZ1"/>
<dbReference type="InterPro" id="IPR013830">
    <property type="entry name" value="SGNH_hydro"/>
</dbReference>
<dbReference type="CDD" id="cd01838">
    <property type="entry name" value="Isoamyl_acetate_hydrolase_like"/>
    <property type="match status" value="1"/>
</dbReference>
<accession>A0A5C3NAZ1</accession>
<dbReference type="PANTHER" id="PTHR14209:SF19">
    <property type="entry name" value="ISOAMYL ACETATE-HYDROLYZING ESTERASE 1 HOMOLOG"/>
    <property type="match status" value="1"/>
</dbReference>
<reference evidence="2 3" key="1">
    <citation type="journal article" date="2019" name="Nat. Ecol. Evol.">
        <title>Megaphylogeny resolves global patterns of mushroom evolution.</title>
        <authorList>
            <person name="Varga T."/>
            <person name="Krizsan K."/>
            <person name="Foldi C."/>
            <person name="Dima B."/>
            <person name="Sanchez-Garcia M."/>
            <person name="Sanchez-Ramirez S."/>
            <person name="Szollosi G.J."/>
            <person name="Szarkandi J.G."/>
            <person name="Papp V."/>
            <person name="Albert L."/>
            <person name="Andreopoulos W."/>
            <person name="Angelini C."/>
            <person name="Antonin V."/>
            <person name="Barry K.W."/>
            <person name="Bougher N.L."/>
            <person name="Buchanan P."/>
            <person name="Buyck B."/>
            <person name="Bense V."/>
            <person name="Catcheside P."/>
            <person name="Chovatia M."/>
            <person name="Cooper J."/>
            <person name="Damon W."/>
            <person name="Desjardin D."/>
            <person name="Finy P."/>
            <person name="Geml J."/>
            <person name="Haridas S."/>
            <person name="Hughes K."/>
            <person name="Justo A."/>
            <person name="Karasinski D."/>
            <person name="Kautmanova I."/>
            <person name="Kiss B."/>
            <person name="Kocsube S."/>
            <person name="Kotiranta H."/>
            <person name="LaButti K.M."/>
            <person name="Lechner B.E."/>
            <person name="Liimatainen K."/>
            <person name="Lipzen A."/>
            <person name="Lukacs Z."/>
            <person name="Mihaltcheva S."/>
            <person name="Morgado L.N."/>
            <person name="Niskanen T."/>
            <person name="Noordeloos M.E."/>
            <person name="Ohm R.A."/>
            <person name="Ortiz-Santana B."/>
            <person name="Ovrebo C."/>
            <person name="Racz N."/>
            <person name="Riley R."/>
            <person name="Savchenko A."/>
            <person name="Shiryaev A."/>
            <person name="Soop K."/>
            <person name="Spirin V."/>
            <person name="Szebenyi C."/>
            <person name="Tomsovsky M."/>
            <person name="Tulloss R.E."/>
            <person name="Uehling J."/>
            <person name="Grigoriev I.V."/>
            <person name="Vagvolgyi C."/>
            <person name="Papp T."/>
            <person name="Martin F.M."/>
            <person name="Miettinen O."/>
            <person name="Hibbett D.S."/>
            <person name="Nagy L.G."/>
        </authorList>
    </citation>
    <scope>NUCLEOTIDE SEQUENCE [LARGE SCALE GENOMIC DNA]</scope>
    <source>
        <strain evidence="2 3">OMC1185</strain>
    </source>
</reference>
<dbReference type="Proteomes" id="UP000305948">
    <property type="component" value="Unassembled WGS sequence"/>
</dbReference>
<gene>
    <name evidence="2" type="ORF">OE88DRAFT_966340</name>
</gene>
<keyword evidence="3" id="KW-1185">Reference proteome</keyword>
<evidence type="ECO:0000259" key="1">
    <source>
        <dbReference type="Pfam" id="PF13472"/>
    </source>
</evidence>
<dbReference type="SUPFAM" id="SSF52266">
    <property type="entry name" value="SGNH hydrolase"/>
    <property type="match status" value="1"/>
</dbReference>
<evidence type="ECO:0000313" key="2">
    <source>
        <dbReference type="EMBL" id="TFK54844.1"/>
    </source>
</evidence>
<dbReference type="PANTHER" id="PTHR14209">
    <property type="entry name" value="ISOAMYL ACETATE-HYDROLYZING ESTERASE 1"/>
    <property type="match status" value="1"/>
</dbReference>
<dbReference type="InterPro" id="IPR036514">
    <property type="entry name" value="SGNH_hydro_sf"/>
</dbReference>
<name>A0A5C3NAZ1_9AGAM</name>
<keyword evidence="2" id="KW-0378">Hydrolase</keyword>
<dbReference type="Gene3D" id="3.40.50.1110">
    <property type="entry name" value="SGNH hydrolase"/>
    <property type="match status" value="1"/>
</dbReference>
<dbReference type="EMBL" id="ML213505">
    <property type="protein sequence ID" value="TFK54844.1"/>
    <property type="molecule type" value="Genomic_DNA"/>
</dbReference>
<evidence type="ECO:0000313" key="3">
    <source>
        <dbReference type="Proteomes" id="UP000305948"/>
    </source>
</evidence>